<evidence type="ECO:0000256" key="3">
    <source>
        <dbReference type="ARBA" id="ARBA00022692"/>
    </source>
</evidence>
<comment type="caution">
    <text evidence="7">The sequence shown here is derived from an EMBL/GenBank/DDBJ whole genome shotgun (WGS) entry which is preliminary data.</text>
</comment>
<dbReference type="EMBL" id="JAPWGY010000001">
    <property type="protein sequence ID" value="MCZ4279262.1"/>
    <property type="molecule type" value="Genomic_DNA"/>
</dbReference>
<dbReference type="PANTHER" id="PTHR30086">
    <property type="entry name" value="ARGININE EXPORTER PROTEIN ARGO"/>
    <property type="match status" value="1"/>
</dbReference>
<evidence type="ECO:0000256" key="5">
    <source>
        <dbReference type="ARBA" id="ARBA00023136"/>
    </source>
</evidence>
<evidence type="ECO:0000313" key="8">
    <source>
        <dbReference type="Proteomes" id="UP001069802"/>
    </source>
</evidence>
<feature type="transmembrane region" description="Helical" evidence="6">
    <location>
        <begin position="70"/>
        <end position="88"/>
    </location>
</feature>
<feature type="transmembrane region" description="Helical" evidence="6">
    <location>
        <begin position="39"/>
        <end position="64"/>
    </location>
</feature>
<accession>A0ABT4LDU1</accession>
<dbReference type="InterPro" id="IPR001123">
    <property type="entry name" value="LeuE-type"/>
</dbReference>
<evidence type="ECO:0000313" key="7">
    <source>
        <dbReference type="EMBL" id="MCZ4279262.1"/>
    </source>
</evidence>
<comment type="subcellular location">
    <subcellularLocation>
        <location evidence="1">Cell membrane</location>
        <topology evidence="1">Multi-pass membrane protein</topology>
    </subcellularLocation>
</comment>
<keyword evidence="2" id="KW-1003">Cell membrane</keyword>
<name>A0ABT4LDU1_9PROT</name>
<keyword evidence="8" id="KW-1185">Reference proteome</keyword>
<feature type="transmembrane region" description="Helical" evidence="6">
    <location>
        <begin position="144"/>
        <end position="165"/>
    </location>
</feature>
<dbReference type="Pfam" id="PF01810">
    <property type="entry name" value="LysE"/>
    <property type="match status" value="1"/>
</dbReference>
<feature type="transmembrane region" description="Helical" evidence="6">
    <location>
        <begin position="180"/>
        <end position="199"/>
    </location>
</feature>
<proteinExistence type="predicted"/>
<keyword evidence="3 6" id="KW-0812">Transmembrane</keyword>
<reference evidence="7" key="1">
    <citation type="submission" date="2022-12" db="EMBL/GenBank/DDBJ databases">
        <title>Bacterial isolates from different developmental stages of Nematostella vectensis.</title>
        <authorList>
            <person name="Fraune S."/>
        </authorList>
    </citation>
    <scope>NUCLEOTIDE SEQUENCE</scope>
    <source>
        <strain evidence="7">G21630-S1</strain>
    </source>
</reference>
<evidence type="ECO:0000256" key="6">
    <source>
        <dbReference type="SAM" id="Phobius"/>
    </source>
</evidence>
<keyword evidence="4 6" id="KW-1133">Transmembrane helix</keyword>
<keyword evidence="5 6" id="KW-0472">Membrane</keyword>
<dbReference type="RefSeq" id="WP_269421473.1">
    <property type="nucleotide sequence ID" value="NZ_JAPWGY010000001.1"/>
</dbReference>
<sequence>MLSENIIPAWIFAVVMSGTPGPANMILMATGAALGFRRALPFTCGVFIGFTVVLAVAGFGITALLDGFPALGPVITVGSSCYLLYLAWKIARIDLKKTSGDVAAKTVGLVNGLIVHPMNPKAWLMATTVFAQFSDHSRPAWEQWLVMSVIFFFGGFPTNCIWTWGGDRLISSIQSPGRRLAVNLFLAISTVAIVAYMAFNQFVVV</sequence>
<gene>
    <name evidence="7" type="ORF">O4H49_00645</name>
</gene>
<evidence type="ECO:0000256" key="4">
    <source>
        <dbReference type="ARBA" id="ARBA00022989"/>
    </source>
</evidence>
<evidence type="ECO:0000256" key="2">
    <source>
        <dbReference type="ARBA" id="ARBA00022475"/>
    </source>
</evidence>
<organism evidence="7 8">
    <name type="scientific">Kiloniella laminariae</name>
    <dbReference type="NCBI Taxonomy" id="454162"/>
    <lineage>
        <taxon>Bacteria</taxon>
        <taxon>Pseudomonadati</taxon>
        <taxon>Pseudomonadota</taxon>
        <taxon>Alphaproteobacteria</taxon>
        <taxon>Rhodospirillales</taxon>
        <taxon>Kiloniellaceae</taxon>
        <taxon>Kiloniella</taxon>
    </lineage>
</organism>
<evidence type="ECO:0000256" key="1">
    <source>
        <dbReference type="ARBA" id="ARBA00004651"/>
    </source>
</evidence>
<feature type="transmembrane region" description="Helical" evidence="6">
    <location>
        <begin position="6"/>
        <end position="27"/>
    </location>
</feature>
<dbReference type="Proteomes" id="UP001069802">
    <property type="component" value="Unassembled WGS sequence"/>
</dbReference>
<protein>
    <submittedName>
        <fullName evidence="7">LysE family translocator</fullName>
    </submittedName>
</protein>
<dbReference type="PANTHER" id="PTHR30086:SF20">
    <property type="entry name" value="ARGININE EXPORTER PROTEIN ARGO-RELATED"/>
    <property type="match status" value="1"/>
</dbReference>